<dbReference type="Pfam" id="PF13452">
    <property type="entry name" value="FAS1_DH_region"/>
    <property type="match status" value="1"/>
</dbReference>
<dbReference type="EMBL" id="BARS01045277">
    <property type="protein sequence ID" value="GAG30892.1"/>
    <property type="molecule type" value="Genomic_DNA"/>
</dbReference>
<dbReference type="SUPFAM" id="SSF54637">
    <property type="entry name" value="Thioesterase/thiol ester dehydrase-isomerase"/>
    <property type="match status" value="1"/>
</dbReference>
<dbReference type="AlphaFoldDB" id="X0X662"/>
<organism evidence="2">
    <name type="scientific">marine sediment metagenome</name>
    <dbReference type="NCBI Taxonomy" id="412755"/>
    <lineage>
        <taxon>unclassified sequences</taxon>
        <taxon>metagenomes</taxon>
        <taxon>ecological metagenomes</taxon>
    </lineage>
</organism>
<sequence length="90" mass="9968">NPIFRPDRPPRPAYIMPFKSPYSRILNGGTDVEYYEPICAGDALTSTSKIADIVERTGGIGPMLLITGETTYKNQEGRVVATFRGTLIQY</sequence>
<name>X0X662_9ZZZZ</name>
<gene>
    <name evidence="2" type="ORF">S01H1_68277</name>
</gene>
<evidence type="ECO:0000259" key="1">
    <source>
        <dbReference type="Pfam" id="PF13452"/>
    </source>
</evidence>
<feature type="non-terminal residue" evidence="2">
    <location>
        <position position="1"/>
    </location>
</feature>
<proteinExistence type="predicted"/>
<protein>
    <recommendedName>
        <fullName evidence="1">FAS1-like dehydratase domain-containing protein</fullName>
    </recommendedName>
</protein>
<reference evidence="2" key="1">
    <citation type="journal article" date="2014" name="Front. Microbiol.">
        <title>High frequency of phylogenetically diverse reductive dehalogenase-homologous genes in deep subseafloor sedimentary metagenomes.</title>
        <authorList>
            <person name="Kawai M."/>
            <person name="Futagami T."/>
            <person name="Toyoda A."/>
            <person name="Takaki Y."/>
            <person name="Nishi S."/>
            <person name="Hori S."/>
            <person name="Arai W."/>
            <person name="Tsubouchi T."/>
            <person name="Morono Y."/>
            <person name="Uchiyama I."/>
            <person name="Ito T."/>
            <person name="Fujiyama A."/>
            <person name="Inagaki F."/>
            <person name="Takami H."/>
        </authorList>
    </citation>
    <scope>NUCLEOTIDE SEQUENCE</scope>
    <source>
        <strain evidence="2">Expedition CK06-06</strain>
    </source>
</reference>
<feature type="domain" description="FAS1-like dehydratase" evidence="1">
    <location>
        <begin position="15"/>
        <end position="82"/>
    </location>
</feature>
<dbReference type="InterPro" id="IPR029069">
    <property type="entry name" value="HotDog_dom_sf"/>
</dbReference>
<comment type="caution">
    <text evidence="2">The sequence shown here is derived from an EMBL/GenBank/DDBJ whole genome shotgun (WGS) entry which is preliminary data.</text>
</comment>
<dbReference type="InterPro" id="IPR039569">
    <property type="entry name" value="FAS1-like_DH_region"/>
</dbReference>
<accession>X0X662</accession>
<evidence type="ECO:0000313" key="2">
    <source>
        <dbReference type="EMBL" id="GAG30892.1"/>
    </source>
</evidence>
<dbReference type="Gene3D" id="3.10.129.10">
    <property type="entry name" value="Hotdog Thioesterase"/>
    <property type="match status" value="1"/>
</dbReference>